<sequence length="155" mass="17959">MIFFLDIDGVMVHANPHRQVAQATDGFYVFSRAAVETFNTIFIAEEDQVILSSSHRSRYTIAEWKKVFRDRDIRIDSFTLLEDVVAKVNHRYTRKDEILGQIVRQGLRTEEIVIIDDDKSLNELPQALKSRLVLTSPYSGLTEKNLHILKNILNR</sequence>
<keyword evidence="2" id="KW-1185">Reference proteome</keyword>
<dbReference type="RefSeq" id="WP_120332878.1">
    <property type="nucleotide sequence ID" value="NZ_JBPFRJ010000018.1"/>
</dbReference>
<evidence type="ECO:0000313" key="2">
    <source>
        <dbReference type="Proteomes" id="UP000286402"/>
    </source>
</evidence>
<reference evidence="1 2" key="1">
    <citation type="submission" date="2016-07" db="EMBL/GenBank/DDBJ databases">
        <title>Genome analysis of Sphingobacterium siyangense T12B17.</title>
        <authorList>
            <person name="Xu D."/>
            <person name="Su Y."/>
            <person name="Zheng S."/>
        </authorList>
    </citation>
    <scope>NUCLEOTIDE SEQUENCE [LARGE SCALE GENOMIC DNA]</scope>
    <source>
        <strain evidence="1 2">T12B17</strain>
    </source>
</reference>
<gene>
    <name evidence="1" type="ORF">BCY89_03710</name>
</gene>
<dbReference type="Pfam" id="PF18143">
    <property type="entry name" value="HAD_SAK_2"/>
    <property type="match status" value="1"/>
</dbReference>
<dbReference type="Proteomes" id="UP000286402">
    <property type="component" value="Unassembled WGS sequence"/>
</dbReference>
<name>A0A420GBM8_9SPHI</name>
<evidence type="ECO:0000313" key="1">
    <source>
        <dbReference type="EMBL" id="RKF42587.1"/>
    </source>
</evidence>
<proteinExistence type="predicted"/>
<evidence type="ECO:0008006" key="3">
    <source>
        <dbReference type="Google" id="ProtNLM"/>
    </source>
</evidence>
<comment type="caution">
    <text evidence="1">The sequence shown here is derived from an EMBL/GenBank/DDBJ whole genome shotgun (WGS) entry which is preliminary data.</text>
</comment>
<accession>A0A420GBM8</accession>
<dbReference type="EMBL" id="MCAQ01000001">
    <property type="protein sequence ID" value="RKF42587.1"/>
    <property type="molecule type" value="Genomic_DNA"/>
</dbReference>
<protein>
    <recommendedName>
        <fullName evidence="3">FCP1 homology domain-containing protein</fullName>
    </recommendedName>
</protein>
<organism evidence="1 2">
    <name type="scientific">Sphingobacterium siyangense</name>
    <dbReference type="NCBI Taxonomy" id="459529"/>
    <lineage>
        <taxon>Bacteria</taxon>
        <taxon>Pseudomonadati</taxon>
        <taxon>Bacteroidota</taxon>
        <taxon>Sphingobacteriia</taxon>
        <taxon>Sphingobacteriales</taxon>
        <taxon>Sphingobacteriaceae</taxon>
        <taxon>Sphingobacterium</taxon>
    </lineage>
</organism>
<dbReference type="AlphaFoldDB" id="A0A420GBM8"/>